<reference evidence="2 3" key="1">
    <citation type="submission" date="2013-07" db="EMBL/GenBank/DDBJ databases">
        <title>Comparative Genomic and Metabolomic Analysis of Twelve Strains of Pseudoalteromonas luteoviolacea.</title>
        <authorList>
            <person name="Vynne N.G."/>
            <person name="Mansson M."/>
            <person name="Gram L."/>
        </authorList>
    </citation>
    <scope>NUCLEOTIDE SEQUENCE [LARGE SCALE GENOMIC DNA]</scope>
    <source>
        <strain evidence="2 3">CPMOR-1</strain>
    </source>
</reference>
<name>A0A167HWT4_9GAMM</name>
<evidence type="ECO:0000313" key="3">
    <source>
        <dbReference type="Proteomes" id="UP000076486"/>
    </source>
</evidence>
<proteinExistence type="predicted"/>
<sequence>MLKQCIVFILSLLPTVLFGAEVQTRIEKHRDNTWTVTYQADTPVNKLVFNRTPNNSRVKRWQPDDSNYEITFNKEHAKESISRKDGRLFTEVKIRLTPTYTPLPKEYAPFSPFSEDGMLLHSGRFFACASTCDDNANAWPLTIKAPGNHIIVEGKVHKNNVQWIGKDSGQKVYVGHEAPIQDTHFVSLIDGRLPPTLKKHIEKDLPKLMNFFADKMGILDYRPALFASFSETDDGGYGHQGGTLSNQIFLHWYGEKAIKKVNSESIFWFFAHEVAHLYQKQGADIENPSEAWLHEGAAEFLAGIASAKVANNTGLLSKKIVTAQRHCLEGLKQEPNYIRAVKSNSRLHYNCGLVLINEINHALVKNDKQLDIFDAWLSFNRQIESGKPASVATFLNGIQTHLPSELVNSMTQLSQSTEFDAYAFFQALNVANKGKTL</sequence>
<feature type="signal peptide" evidence="1">
    <location>
        <begin position="1"/>
        <end position="19"/>
    </location>
</feature>
<keyword evidence="1" id="KW-0732">Signal</keyword>
<evidence type="ECO:0000256" key="1">
    <source>
        <dbReference type="SAM" id="SignalP"/>
    </source>
</evidence>
<dbReference type="InterPro" id="IPR027268">
    <property type="entry name" value="Peptidase_M4/M1_CTD_sf"/>
</dbReference>
<gene>
    <name evidence="2" type="ORF">N473_04045</name>
</gene>
<accession>A0A167HWT4</accession>
<comment type="caution">
    <text evidence="2">The sequence shown here is derived from an EMBL/GenBank/DDBJ whole genome shotgun (WGS) entry which is preliminary data.</text>
</comment>
<dbReference type="AlphaFoldDB" id="A0A167HWT4"/>
<feature type="chain" id="PRO_5007887826" description="Peptidase M1 membrane alanine aminopeptidase domain-containing protein" evidence="1">
    <location>
        <begin position="20"/>
        <end position="437"/>
    </location>
</feature>
<dbReference type="Proteomes" id="UP000076486">
    <property type="component" value="Unassembled WGS sequence"/>
</dbReference>
<evidence type="ECO:0000313" key="2">
    <source>
        <dbReference type="EMBL" id="KZN58608.1"/>
    </source>
</evidence>
<dbReference type="SUPFAM" id="SSF55486">
    <property type="entry name" value="Metalloproteases ('zincins'), catalytic domain"/>
    <property type="match status" value="1"/>
</dbReference>
<dbReference type="EMBL" id="AUYC01000073">
    <property type="protein sequence ID" value="KZN58608.1"/>
    <property type="molecule type" value="Genomic_DNA"/>
</dbReference>
<protein>
    <recommendedName>
        <fullName evidence="4">Peptidase M1 membrane alanine aminopeptidase domain-containing protein</fullName>
    </recommendedName>
</protein>
<dbReference type="Gene3D" id="1.10.390.10">
    <property type="entry name" value="Neutral Protease Domain 2"/>
    <property type="match status" value="1"/>
</dbReference>
<evidence type="ECO:0008006" key="4">
    <source>
        <dbReference type="Google" id="ProtNLM"/>
    </source>
</evidence>
<dbReference type="PATRIC" id="fig|1365248.3.peg.4746"/>
<organism evidence="2 3">
    <name type="scientific">Pseudoalteromonas luteoviolacea CPMOR-1</name>
    <dbReference type="NCBI Taxonomy" id="1365248"/>
    <lineage>
        <taxon>Bacteria</taxon>
        <taxon>Pseudomonadati</taxon>
        <taxon>Pseudomonadota</taxon>
        <taxon>Gammaproteobacteria</taxon>
        <taxon>Alteromonadales</taxon>
        <taxon>Pseudoalteromonadaceae</taxon>
        <taxon>Pseudoalteromonas</taxon>
    </lineage>
</organism>